<accession>A0A4D4LFK8</accession>
<dbReference type="Gene3D" id="3.40.190.10">
    <property type="entry name" value="Periplasmic binding protein-like II"/>
    <property type="match status" value="2"/>
</dbReference>
<evidence type="ECO:0000313" key="2">
    <source>
        <dbReference type="Proteomes" id="UP000301309"/>
    </source>
</evidence>
<organism evidence="1 2">
    <name type="scientific">Streptomyces violaceusniger</name>
    <dbReference type="NCBI Taxonomy" id="68280"/>
    <lineage>
        <taxon>Bacteria</taxon>
        <taxon>Bacillati</taxon>
        <taxon>Actinomycetota</taxon>
        <taxon>Actinomycetes</taxon>
        <taxon>Kitasatosporales</taxon>
        <taxon>Streptomycetaceae</taxon>
        <taxon>Streptomyces</taxon>
        <taxon>Streptomyces violaceusniger group</taxon>
    </lineage>
</organism>
<keyword evidence="2" id="KW-1185">Reference proteome</keyword>
<sequence>MTHDPEVGKIMGYNRGIPATTAQYDAYKPQGVDAKIAAYEKSVSGKLEPITPHPAGADVAEAAFLRIYTQVALGQSSMGKAVDQFFSEAESALGS</sequence>
<protein>
    <submittedName>
        <fullName evidence="1">Uncharacterized protein</fullName>
    </submittedName>
</protein>
<evidence type="ECO:0000313" key="1">
    <source>
        <dbReference type="EMBL" id="GDY58036.1"/>
    </source>
</evidence>
<name>A0A4D4LFK8_STRVO</name>
<comment type="caution">
    <text evidence="1">The sequence shown here is derived from an EMBL/GenBank/DDBJ whole genome shotgun (WGS) entry which is preliminary data.</text>
</comment>
<reference evidence="1 2" key="1">
    <citation type="journal article" date="2020" name="Int. J. Syst. Evol. Microbiol.">
        <title>Reclassification of Streptomyces castelarensis and Streptomyces sporoclivatus as later heterotypic synonyms of Streptomyces antimycoticus.</title>
        <authorList>
            <person name="Komaki H."/>
            <person name="Tamura T."/>
        </authorList>
    </citation>
    <scope>NUCLEOTIDE SEQUENCE [LARGE SCALE GENOMIC DNA]</scope>
    <source>
        <strain evidence="1 2">NBRC 13459</strain>
    </source>
</reference>
<dbReference type="Proteomes" id="UP000301309">
    <property type="component" value="Unassembled WGS sequence"/>
</dbReference>
<dbReference type="EMBL" id="BJHW01000001">
    <property type="protein sequence ID" value="GDY58036.1"/>
    <property type="molecule type" value="Genomic_DNA"/>
</dbReference>
<proteinExistence type="predicted"/>
<dbReference type="AlphaFoldDB" id="A0A4D4LFK8"/>
<gene>
    <name evidence="1" type="ORF">SVIO_086590</name>
</gene>